<accession>A0A8G1RAF0</accession>
<proteinExistence type="predicted"/>
<reference evidence="1 2" key="1">
    <citation type="submission" date="2018-02" db="EMBL/GenBank/DDBJ databases">
        <title>The genomes of Aspergillus section Nigri reveals drivers in fungal speciation.</title>
        <authorList>
            <consortium name="DOE Joint Genome Institute"/>
            <person name="Vesth T.C."/>
            <person name="Nybo J."/>
            <person name="Theobald S."/>
            <person name="Brandl J."/>
            <person name="Frisvad J.C."/>
            <person name="Nielsen K.F."/>
            <person name="Lyhne E.K."/>
            <person name="Kogle M.E."/>
            <person name="Kuo A."/>
            <person name="Riley R."/>
            <person name="Clum A."/>
            <person name="Nolan M."/>
            <person name="Lipzen A."/>
            <person name="Salamov A."/>
            <person name="Henrissat B."/>
            <person name="Wiebenga A."/>
            <person name="De vries R.P."/>
            <person name="Grigoriev I.V."/>
            <person name="Mortensen U.H."/>
            <person name="Andersen M.R."/>
            <person name="Baker S.E."/>
        </authorList>
    </citation>
    <scope>NUCLEOTIDE SEQUENCE [LARGE SCALE GENOMIC DNA]</scope>
    <source>
        <strain evidence="1 2">CBS 112811</strain>
    </source>
</reference>
<dbReference type="GeneID" id="37157227"/>
<sequence length="109" mass="12349">MALSPLIPKRGMAEDSPVPVHCTSTNPHCIAPFLILHPISESCVLVYWGQSIGEIVTPRSLDWTTPLVVCCWNPSQCFPRWPQHITAPLGLFRNLLLLYRFNSYEKCLN</sequence>
<protein>
    <submittedName>
        <fullName evidence="1">Uncharacterized protein</fullName>
    </submittedName>
</protein>
<organism evidence="1 2">
    <name type="scientific">Aspergillus piperis CBS 112811</name>
    <dbReference type="NCBI Taxonomy" id="1448313"/>
    <lineage>
        <taxon>Eukaryota</taxon>
        <taxon>Fungi</taxon>
        <taxon>Dikarya</taxon>
        <taxon>Ascomycota</taxon>
        <taxon>Pezizomycotina</taxon>
        <taxon>Eurotiomycetes</taxon>
        <taxon>Eurotiomycetidae</taxon>
        <taxon>Eurotiales</taxon>
        <taxon>Aspergillaceae</taxon>
        <taxon>Aspergillus</taxon>
        <taxon>Aspergillus subgen. Circumdati</taxon>
    </lineage>
</organism>
<name>A0A8G1RAF0_9EURO</name>
<dbReference type="RefSeq" id="XP_025519438.1">
    <property type="nucleotide sequence ID" value="XM_025653825.1"/>
</dbReference>
<evidence type="ECO:0000313" key="1">
    <source>
        <dbReference type="EMBL" id="RAH61516.1"/>
    </source>
</evidence>
<gene>
    <name evidence="1" type="ORF">BO85DRAFT_106678</name>
</gene>
<dbReference type="Proteomes" id="UP000249526">
    <property type="component" value="Unassembled WGS sequence"/>
</dbReference>
<evidence type="ECO:0000313" key="2">
    <source>
        <dbReference type="Proteomes" id="UP000249526"/>
    </source>
</evidence>
<dbReference type="EMBL" id="KZ825055">
    <property type="protein sequence ID" value="RAH61516.1"/>
    <property type="molecule type" value="Genomic_DNA"/>
</dbReference>
<dbReference type="AlphaFoldDB" id="A0A8G1RAF0"/>
<keyword evidence="2" id="KW-1185">Reference proteome</keyword>